<dbReference type="Proteomes" id="UP000499080">
    <property type="component" value="Unassembled WGS sequence"/>
</dbReference>
<dbReference type="EMBL" id="BGPR01000060">
    <property type="protein sequence ID" value="GBL88520.1"/>
    <property type="molecule type" value="Genomic_DNA"/>
</dbReference>
<protein>
    <submittedName>
        <fullName evidence="1">Uncharacterized protein</fullName>
    </submittedName>
</protein>
<dbReference type="AlphaFoldDB" id="A0A4Y2B8J0"/>
<sequence length="94" mass="10692">MRFCLPFLNRDSCWLITKYYITAHGALMVRFRLRNPRVTSRSSSNKRPSLWASCLSTLQSGIKRSDIGVARSLEIGMLTHVLELRGPIREGAII</sequence>
<organism evidence="1 2">
    <name type="scientific">Araneus ventricosus</name>
    <name type="common">Orbweaver spider</name>
    <name type="synonym">Epeira ventricosa</name>
    <dbReference type="NCBI Taxonomy" id="182803"/>
    <lineage>
        <taxon>Eukaryota</taxon>
        <taxon>Metazoa</taxon>
        <taxon>Ecdysozoa</taxon>
        <taxon>Arthropoda</taxon>
        <taxon>Chelicerata</taxon>
        <taxon>Arachnida</taxon>
        <taxon>Araneae</taxon>
        <taxon>Araneomorphae</taxon>
        <taxon>Entelegynae</taxon>
        <taxon>Araneoidea</taxon>
        <taxon>Araneidae</taxon>
        <taxon>Araneus</taxon>
    </lineage>
</organism>
<proteinExistence type="predicted"/>
<accession>A0A4Y2B8J0</accession>
<gene>
    <name evidence="1" type="ORF">AVEN_159105_1</name>
</gene>
<comment type="caution">
    <text evidence="1">The sequence shown here is derived from an EMBL/GenBank/DDBJ whole genome shotgun (WGS) entry which is preliminary data.</text>
</comment>
<evidence type="ECO:0000313" key="2">
    <source>
        <dbReference type="Proteomes" id="UP000499080"/>
    </source>
</evidence>
<name>A0A4Y2B8J0_ARAVE</name>
<evidence type="ECO:0000313" key="1">
    <source>
        <dbReference type="EMBL" id="GBL88520.1"/>
    </source>
</evidence>
<keyword evidence="2" id="KW-1185">Reference proteome</keyword>
<reference evidence="1 2" key="1">
    <citation type="journal article" date="2019" name="Sci. Rep.">
        <title>Orb-weaving spider Araneus ventricosus genome elucidates the spidroin gene catalogue.</title>
        <authorList>
            <person name="Kono N."/>
            <person name="Nakamura H."/>
            <person name="Ohtoshi R."/>
            <person name="Moran D.A.P."/>
            <person name="Shinohara A."/>
            <person name="Yoshida Y."/>
            <person name="Fujiwara M."/>
            <person name="Mori M."/>
            <person name="Tomita M."/>
            <person name="Arakawa K."/>
        </authorList>
    </citation>
    <scope>NUCLEOTIDE SEQUENCE [LARGE SCALE GENOMIC DNA]</scope>
</reference>